<keyword evidence="12" id="KW-1185">Reference proteome</keyword>
<sequence>MNTSDKQGAPPSTVTDAVLVPSNEMPRDAQKVEELDFNKFAGRPITVDDLMSGMNYMGFQASSIGEAVRIINGMRAWQDPETGDKTTIFLGYTSNLISSGLRGTLRYLAQHKHISAIVTTAGGIEEDLIKCLGDTYMGSFSTPGAELRSKGLNRIGNLIVPNNNYCLFEDWVVPILDKMLEEQEASKSTDEPINWTPSKVIQRLGKEINDERSVYYWAYKNDIPVFCPALTDGSLGDMLYFHTFKASPLQLKIDIVEDIRKINTIAVRAKRAGMIILGGGVVKHHVANACLMRNGAESAVYINTAQEFDGSDAGARPDEAVSWGKIKVGADSVKVYVEATACFPLIVAATFAKDASKP</sequence>
<proteinExistence type="inferred from homology"/>
<organism evidence="11 12">
    <name type="scientific">Mollisia scopiformis</name>
    <name type="common">Conifer needle endophyte fungus</name>
    <name type="synonym">Phialocephala scopiformis</name>
    <dbReference type="NCBI Taxonomy" id="149040"/>
    <lineage>
        <taxon>Eukaryota</taxon>
        <taxon>Fungi</taxon>
        <taxon>Dikarya</taxon>
        <taxon>Ascomycota</taxon>
        <taxon>Pezizomycotina</taxon>
        <taxon>Leotiomycetes</taxon>
        <taxon>Helotiales</taxon>
        <taxon>Mollisiaceae</taxon>
        <taxon>Mollisia</taxon>
    </lineage>
</organism>
<comment type="similarity">
    <text evidence="5">Belongs to the deoxyhypusine synthase family.</text>
</comment>
<name>A0A132B9A9_MOLSC</name>
<dbReference type="Gene3D" id="3.40.910.10">
    <property type="entry name" value="Deoxyhypusine synthase"/>
    <property type="match status" value="1"/>
</dbReference>
<dbReference type="SUPFAM" id="SSF52467">
    <property type="entry name" value="DHS-like NAD/FAD-binding domain"/>
    <property type="match status" value="1"/>
</dbReference>
<evidence type="ECO:0000313" key="12">
    <source>
        <dbReference type="Proteomes" id="UP000070700"/>
    </source>
</evidence>
<evidence type="ECO:0000256" key="2">
    <source>
        <dbReference type="ARBA" id="ARBA00001911"/>
    </source>
</evidence>
<comment type="catalytic activity">
    <reaction evidence="1">
        <text>[eIF5A protein]-L-lysine + spermidine = [eIF5A protein]-deoxyhypusine + propane-1,3-diamine</text>
        <dbReference type="Rhea" id="RHEA:33299"/>
        <dbReference type="Rhea" id="RHEA-COMP:10143"/>
        <dbReference type="Rhea" id="RHEA-COMP:10144"/>
        <dbReference type="ChEBI" id="CHEBI:29969"/>
        <dbReference type="ChEBI" id="CHEBI:57484"/>
        <dbReference type="ChEBI" id="CHEBI:57834"/>
        <dbReference type="ChEBI" id="CHEBI:82657"/>
        <dbReference type="EC" id="2.5.1.46"/>
    </reaction>
</comment>
<dbReference type="RefSeq" id="XP_018063345.1">
    <property type="nucleotide sequence ID" value="XM_018210062.1"/>
</dbReference>
<dbReference type="Pfam" id="PF01916">
    <property type="entry name" value="DS"/>
    <property type="match status" value="1"/>
</dbReference>
<dbReference type="Proteomes" id="UP000070700">
    <property type="component" value="Unassembled WGS sequence"/>
</dbReference>
<gene>
    <name evidence="11" type="ORF">LY89DRAFT_598859</name>
</gene>
<dbReference type="EC" id="2.5.1.46" evidence="6"/>
<protein>
    <recommendedName>
        <fullName evidence="7">Deoxyhypusine synthase</fullName>
        <ecNumber evidence="6">2.5.1.46</ecNumber>
    </recommendedName>
</protein>
<dbReference type="OrthoDB" id="294378at2759"/>
<dbReference type="NCBIfam" id="TIGR00321">
    <property type="entry name" value="dhys"/>
    <property type="match status" value="1"/>
</dbReference>
<dbReference type="EMBL" id="KQ947433">
    <property type="protein sequence ID" value="KUJ08990.1"/>
    <property type="molecule type" value="Genomic_DNA"/>
</dbReference>
<reference evidence="11 12" key="1">
    <citation type="submission" date="2015-10" db="EMBL/GenBank/DDBJ databases">
        <title>Full genome of DAOMC 229536 Phialocephala scopiformis, a fungal endophyte of spruce producing the potent anti-insectan compound rugulosin.</title>
        <authorList>
            <consortium name="DOE Joint Genome Institute"/>
            <person name="Walker A.K."/>
            <person name="Frasz S.L."/>
            <person name="Seifert K.A."/>
            <person name="Miller J.D."/>
            <person name="Mondo S.J."/>
            <person name="Labutti K."/>
            <person name="Lipzen A."/>
            <person name="Dockter R."/>
            <person name="Kennedy M."/>
            <person name="Grigoriev I.V."/>
            <person name="Spatafora J.W."/>
        </authorList>
    </citation>
    <scope>NUCLEOTIDE SEQUENCE [LARGE SCALE GENOMIC DNA]</scope>
    <source>
        <strain evidence="11 12">CBS 120377</strain>
    </source>
</reference>
<evidence type="ECO:0000313" key="11">
    <source>
        <dbReference type="EMBL" id="KUJ08990.1"/>
    </source>
</evidence>
<dbReference type="GO" id="GO:0034038">
    <property type="term" value="F:deoxyhypusine synthase activity"/>
    <property type="evidence" value="ECO:0007669"/>
    <property type="project" value="UniProtKB-EC"/>
</dbReference>
<dbReference type="GO" id="GO:0005737">
    <property type="term" value="C:cytoplasm"/>
    <property type="evidence" value="ECO:0007669"/>
    <property type="project" value="TreeGrafter"/>
</dbReference>
<evidence type="ECO:0000256" key="1">
    <source>
        <dbReference type="ARBA" id="ARBA00000952"/>
    </source>
</evidence>
<comment type="function">
    <text evidence="3">Catalyzes the NAD-dependent oxidative cleavage of spermidine and the subsequent transfer of the butylamine moiety of spermidine to the epsilon-amino group of a specific lysine residue of the eIF-5A precursor protein to form the intermediate deoxyhypusine residue.</text>
</comment>
<comment type="pathway">
    <text evidence="4">Protein modification; eIF5A hypusination.</text>
</comment>
<keyword evidence="10" id="KW-0386">Hypusine biosynthesis</keyword>
<dbReference type="AlphaFoldDB" id="A0A132B9A9"/>
<evidence type="ECO:0000256" key="3">
    <source>
        <dbReference type="ARBA" id="ARBA00002823"/>
    </source>
</evidence>
<dbReference type="InterPro" id="IPR029035">
    <property type="entry name" value="DHS-like_NAD/FAD-binding_dom"/>
</dbReference>
<evidence type="ECO:0000256" key="6">
    <source>
        <dbReference type="ARBA" id="ARBA00012683"/>
    </source>
</evidence>
<dbReference type="GeneID" id="28819788"/>
<accession>A0A132B9A9</accession>
<dbReference type="InParanoid" id="A0A132B9A9"/>
<dbReference type="PANTHER" id="PTHR11703:SF0">
    <property type="entry name" value="DEOXYHYPUSINE SYNTHASE"/>
    <property type="match status" value="1"/>
</dbReference>
<keyword evidence="8" id="KW-0808">Transferase</keyword>
<evidence type="ECO:0000256" key="7">
    <source>
        <dbReference type="ARBA" id="ARBA00020607"/>
    </source>
</evidence>
<dbReference type="PANTHER" id="PTHR11703">
    <property type="entry name" value="DEOXYHYPUSINE SYNTHASE"/>
    <property type="match status" value="1"/>
</dbReference>
<evidence type="ECO:0000256" key="9">
    <source>
        <dbReference type="ARBA" id="ARBA00023027"/>
    </source>
</evidence>
<evidence type="ECO:0000256" key="8">
    <source>
        <dbReference type="ARBA" id="ARBA00022679"/>
    </source>
</evidence>
<evidence type="ECO:0000256" key="4">
    <source>
        <dbReference type="ARBA" id="ARBA00005041"/>
    </source>
</evidence>
<dbReference type="STRING" id="149040.A0A132B9A9"/>
<dbReference type="FunCoup" id="A0A132B9A9">
    <property type="interactions" value="712"/>
</dbReference>
<comment type="cofactor">
    <cofactor evidence="2">
        <name>NAD(+)</name>
        <dbReference type="ChEBI" id="CHEBI:57540"/>
    </cofactor>
</comment>
<evidence type="ECO:0000256" key="5">
    <source>
        <dbReference type="ARBA" id="ARBA00009892"/>
    </source>
</evidence>
<evidence type="ECO:0000256" key="10">
    <source>
        <dbReference type="ARBA" id="ARBA00023256"/>
    </source>
</evidence>
<keyword evidence="9" id="KW-0520">NAD</keyword>
<dbReference type="FunFam" id="3.40.910.10:FF:000003">
    <property type="entry name" value="Deoxyhypusine synthase"/>
    <property type="match status" value="1"/>
</dbReference>
<dbReference type="KEGG" id="psco:LY89DRAFT_598859"/>
<dbReference type="InterPro" id="IPR002773">
    <property type="entry name" value="Deoxyhypusine_synthase"/>
</dbReference>
<dbReference type="InterPro" id="IPR036982">
    <property type="entry name" value="Deoxyhypusine_synthase_sf"/>
</dbReference>